<dbReference type="PANTHER" id="PTHR32060:SF30">
    <property type="entry name" value="CARBOXY-TERMINAL PROCESSING PROTEASE CTPA"/>
    <property type="match status" value="1"/>
</dbReference>
<accession>A0A9X1QVE3</accession>
<evidence type="ECO:0000313" key="5">
    <source>
        <dbReference type="Proteomes" id="UP001139461"/>
    </source>
</evidence>
<dbReference type="GO" id="GO:0008236">
    <property type="term" value="F:serine-type peptidase activity"/>
    <property type="evidence" value="ECO:0007669"/>
    <property type="project" value="InterPro"/>
</dbReference>
<dbReference type="Pfam" id="PF18294">
    <property type="entry name" value="Pept_S41_N"/>
    <property type="match status" value="1"/>
</dbReference>
<dbReference type="GO" id="GO:0007165">
    <property type="term" value="P:signal transduction"/>
    <property type="evidence" value="ECO:0007669"/>
    <property type="project" value="TreeGrafter"/>
</dbReference>
<evidence type="ECO:0000256" key="1">
    <source>
        <dbReference type="SAM" id="MobiDB-lite"/>
    </source>
</evidence>
<gene>
    <name evidence="4" type="ORF">K8089_02305</name>
</gene>
<sequence>MKRNIFITLLAVSTLFVSCFEDADDNFNPASTLEIQNFIYRGLNYFYLYKADTPELANDAFANDNELNNFLGNYETPEALFDYLLSPQDRFSSLFSDYTLIENALSGITLSNGMEFGLVYYPDNSGNVFGYVRYVLPNTDAQTQGLKRGDLFTTIDGQQLNENNYNDLLAPDSYTIGLASYDGTNFTLTGETALLNKVQYNENPVYKAQTLTINGNKIGYLMYNGFIKDYDTELNNAFAQFKAEGVSSLVLDLRYNGGGSVETATDLASMITGQFNGQIFYKEFWNEDRQEENAKNGLFDNSISNGSTINSLNLSQVYILTTRRSASASELVLNGLKPYIDAVQVGDTTTGKFQASFLLYDAPAPQFSRSEANTGHTYAMLPLVFKTANAAGNTDFVDGLFPQIPLQENYFNLGELGDENEPLLAAALFEIAGRPMPSNNDSPRLKEISDSKASSPIDGKMIGTKRSTLSE</sequence>
<evidence type="ECO:0000256" key="2">
    <source>
        <dbReference type="SAM" id="SignalP"/>
    </source>
</evidence>
<dbReference type="PANTHER" id="PTHR32060">
    <property type="entry name" value="TAIL-SPECIFIC PROTEASE"/>
    <property type="match status" value="1"/>
</dbReference>
<dbReference type="GO" id="GO:0030288">
    <property type="term" value="C:outer membrane-bounded periplasmic space"/>
    <property type="evidence" value="ECO:0007669"/>
    <property type="project" value="TreeGrafter"/>
</dbReference>
<keyword evidence="2" id="KW-0732">Signal</keyword>
<dbReference type="InterPro" id="IPR036034">
    <property type="entry name" value="PDZ_sf"/>
</dbReference>
<dbReference type="Pfam" id="PF03572">
    <property type="entry name" value="Peptidase_S41"/>
    <property type="match status" value="1"/>
</dbReference>
<dbReference type="SMART" id="SM00245">
    <property type="entry name" value="TSPc"/>
    <property type="match status" value="1"/>
</dbReference>
<reference evidence="4" key="1">
    <citation type="submission" date="2021-09" db="EMBL/GenBank/DDBJ databases">
        <title>Genome of Aequorivita sp. strain F47161.</title>
        <authorList>
            <person name="Wang Y."/>
        </authorList>
    </citation>
    <scope>NUCLEOTIDE SEQUENCE</scope>
    <source>
        <strain evidence="4">F47161</strain>
    </source>
</reference>
<organism evidence="4 5">
    <name type="scientific">Aequorivita vitellina</name>
    <dbReference type="NCBI Taxonomy" id="2874475"/>
    <lineage>
        <taxon>Bacteria</taxon>
        <taxon>Pseudomonadati</taxon>
        <taxon>Bacteroidota</taxon>
        <taxon>Flavobacteriia</taxon>
        <taxon>Flavobacteriales</taxon>
        <taxon>Flavobacteriaceae</taxon>
        <taxon>Aequorivita</taxon>
    </lineage>
</organism>
<comment type="caution">
    <text evidence="4">The sequence shown here is derived from an EMBL/GenBank/DDBJ whole genome shotgun (WGS) entry which is preliminary data.</text>
</comment>
<dbReference type="RefSeq" id="WP_237601657.1">
    <property type="nucleotide sequence ID" value="NZ_JAIRBA010000003.1"/>
</dbReference>
<dbReference type="SUPFAM" id="SSF50156">
    <property type="entry name" value="PDZ domain-like"/>
    <property type="match status" value="1"/>
</dbReference>
<dbReference type="EMBL" id="JAIRBA010000003">
    <property type="protein sequence ID" value="MCG2417838.1"/>
    <property type="molecule type" value="Genomic_DNA"/>
</dbReference>
<dbReference type="Proteomes" id="UP001139461">
    <property type="component" value="Unassembled WGS sequence"/>
</dbReference>
<dbReference type="PROSITE" id="PS51257">
    <property type="entry name" value="PROKAR_LIPOPROTEIN"/>
    <property type="match status" value="1"/>
</dbReference>
<dbReference type="Gene3D" id="3.30.750.170">
    <property type="match status" value="1"/>
</dbReference>
<dbReference type="GO" id="GO:0006508">
    <property type="term" value="P:proteolysis"/>
    <property type="evidence" value="ECO:0007669"/>
    <property type="project" value="InterPro"/>
</dbReference>
<dbReference type="CDD" id="cd07561">
    <property type="entry name" value="Peptidase_S41_CPP_like"/>
    <property type="match status" value="1"/>
</dbReference>
<dbReference type="InterPro" id="IPR029045">
    <property type="entry name" value="ClpP/crotonase-like_dom_sf"/>
</dbReference>
<feature type="domain" description="Tail specific protease" evidence="3">
    <location>
        <begin position="186"/>
        <end position="407"/>
    </location>
</feature>
<feature type="chain" id="PRO_5040814111" evidence="2">
    <location>
        <begin position="24"/>
        <end position="471"/>
    </location>
</feature>
<dbReference type="Gene3D" id="2.30.42.10">
    <property type="match status" value="1"/>
</dbReference>
<dbReference type="Gene3D" id="3.90.226.10">
    <property type="entry name" value="2-enoyl-CoA Hydratase, Chain A, domain 1"/>
    <property type="match status" value="1"/>
</dbReference>
<dbReference type="SUPFAM" id="SSF52096">
    <property type="entry name" value="ClpP/crotonase"/>
    <property type="match status" value="1"/>
</dbReference>
<dbReference type="AlphaFoldDB" id="A0A9X1QVE3"/>
<dbReference type="InterPro" id="IPR041613">
    <property type="entry name" value="Pept_S41_N"/>
</dbReference>
<evidence type="ECO:0000313" key="4">
    <source>
        <dbReference type="EMBL" id="MCG2417838.1"/>
    </source>
</evidence>
<proteinExistence type="predicted"/>
<protein>
    <submittedName>
        <fullName evidence="4">Peptidase S41</fullName>
    </submittedName>
</protein>
<dbReference type="InterPro" id="IPR005151">
    <property type="entry name" value="Tail-specific_protease"/>
</dbReference>
<feature type="signal peptide" evidence="2">
    <location>
        <begin position="1"/>
        <end position="23"/>
    </location>
</feature>
<name>A0A9X1QVE3_9FLAO</name>
<dbReference type="GO" id="GO:0004175">
    <property type="term" value="F:endopeptidase activity"/>
    <property type="evidence" value="ECO:0007669"/>
    <property type="project" value="TreeGrafter"/>
</dbReference>
<feature type="region of interest" description="Disordered" evidence="1">
    <location>
        <begin position="435"/>
        <end position="471"/>
    </location>
</feature>
<keyword evidence="5" id="KW-1185">Reference proteome</keyword>
<evidence type="ECO:0000259" key="3">
    <source>
        <dbReference type="SMART" id="SM00245"/>
    </source>
</evidence>